<sequence>MVSESVRSAIIELHCGGRSNPEICKTLKLRRDALKRVLDRFWDTGDVKDRPRSGRERTARTPQVREAVWKMIKRNPDRSITKLAKTYKIGYASMHKLVTEDLHFKSYKISRGHLLTDAKKAERLQKCKKLRAESRGSGFANVVLSDEKIFII</sequence>
<protein>
    <recommendedName>
        <fullName evidence="2">Paired domain-containing protein</fullName>
    </recommendedName>
</protein>
<evidence type="ECO:0000259" key="2">
    <source>
        <dbReference type="Pfam" id="PF00292"/>
    </source>
</evidence>
<evidence type="ECO:0000313" key="4">
    <source>
        <dbReference type="Proteomes" id="UP001175271"/>
    </source>
</evidence>
<feature type="domain" description="Paired" evidence="2">
    <location>
        <begin position="3"/>
        <end position="77"/>
    </location>
</feature>
<comment type="caution">
    <text evidence="3">The sequence shown here is derived from an EMBL/GenBank/DDBJ whole genome shotgun (WGS) entry which is preliminary data.</text>
</comment>
<dbReference type="GO" id="GO:0003677">
    <property type="term" value="F:DNA binding"/>
    <property type="evidence" value="ECO:0007669"/>
    <property type="project" value="InterPro"/>
</dbReference>
<dbReference type="Proteomes" id="UP001175271">
    <property type="component" value="Unassembled WGS sequence"/>
</dbReference>
<keyword evidence="4" id="KW-1185">Reference proteome</keyword>
<dbReference type="PANTHER" id="PTHR46068:SF1">
    <property type="entry name" value="TRANSPOSASE IS30-LIKE HTH DOMAIN-CONTAINING PROTEIN"/>
    <property type="match status" value="1"/>
</dbReference>
<dbReference type="Pfam" id="PF00292">
    <property type="entry name" value="PAX"/>
    <property type="match status" value="1"/>
</dbReference>
<dbReference type="GO" id="GO:0006355">
    <property type="term" value="P:regulation of DNA-templated transcription"/>
    <property type="evidence" value="ECO:0007669"/>
    <property type="project" value="InterPro"/>
</dbReference>
<dbReference type="GO" id="GO:0005634">
    <property type="term" value="C:nucleus"/>
    <property type="evidence" value="ECO:0007669"/>
    <property type="project" value="UniProtKB-SubCell"/>
</dbReference>
<dbReference type="InterPro" id="IPR001523">
    <property type="entry name" value="Paired_dom"/>
</dbReference>
<dbReference type="AlphaFoldDB" id="A0AA39LUJ1"/>
<dbReference type="PANTHER" id="PTHR46068">
    <property type="entry name" value="PROTEIN CBG27172"/>
    <property type="match status" value="1"/>
</dbReference>
<evidence type="ECO:0000256" key="1">
    <source>
        <dbReference type="ARBA" id="ARBA00004123"/>
    </source>
</evidence>
<accession>A0AA39LUJ1</accession>
<organism evidence="3 4">
    <name type="scientific">Steinernema hermaphroditum</name>
    <dbReference type="NCBI Taxonomy" id="289476"/>
    <lineage>
        <taxon>Eukaryota</taxon>
        <taxon>Metazoa</taxon>
        <taxon>Ecdysozoa</taxon>
        <taxon>Nematoda</taxon>
        <taxon>Chromadorea</taxon>
        <taxon>Rhabditida</taxon>
        <taxon>Tylenchina</taxon>
        <taxon>Panagrolaimomorpha</taxon>
        <taxon>Strongyloidoidea</taxon>
        <taxon>Steinernematidae</taxon>
        <taxon>Steinernema</taxon>
    </lineage>
</organism>
<evidence type="ECO:0000313" key="3">
    <source>
        <dbReference type="EMBL" id="KAK0410686.1"/>
    </source>
</evidence>
<dbReference type="EMBL" id="JAUCMV010000003">
    <property type="protein sequence ID" value="KAK0410686.1"/>
    <property type="molecule type" value="Genomic_DNA"/>
</dbReference>
<name>A0AA39LUJ1_9BILA</name>
<dbReference type="SUPFAM" id="SSF46689">
    <property type="entry name" value="Homeodomain-like"/>
    <property type="match status" value="1"/>
</dbReference>
<dbReference type="InterPro" id="IPR009057">
    <property type="entry name" value="Homeodomain-like_sf"/>
</dbReference>
<reference evidence="3" key="1">
    <citation type="submission" date="2023-06" db="EMBL/GenBank/DDBJ databases">
        <title>Genomic analysis of the entomopathogenic nematode Steinernema hermaphroditum.</title>
        <authorList>
            <person name="Schwarz E.M."/>
            <person name="Heppert J.K."/>
            <person name="Baniya A."/>
            <person name="Schwartz H.T."/>
            <person name="Tan C.-H."/>
            <person name="Antoshechkin I."/>
            <person name="Sternberg P.W."/>
            <person name="Goodrich-Blair H."/>
            <person name="Dillman A.R."/>
        </authorList>
    </citation>
    <scope>NUCLEOTIDE SEQUENCE</scope>
    <source>
        <strain evidence="3">PS9179</strain>
        <tissue evidence="3">Whole animal</tissue>
    </source>
</reference>
<comment type="subcellular location">
    <subcellularLocation>
        <location evidence="1">Nucleus</location>
    </subcellularLocation>
</comment>
<gene>
    <name evidence="3" type="ORF">QR680_005274</name>
</gene>
<proteinExistence type="predicted"/>